<name>A0ABR2Q816_9ROSI</name>
<feature type="region of interest" description="Disordered" evidence="1">
    <location>
        <begin position="77"/>
        <end position="105"/>
    </location>
</feature>
<accession>A0ABR2Q816</accession>
<evidence type="ECO:0000313" key="3">
    <source>
        <dbReference type="EMBL" id="KAK8996809.1"/>
    </source>
</evidence>
<evidence type="ECO:0000313" key="4">
    <source>
        <dbReference type="Proteomes" id="UP001396334"/>
    </source>
</evidence>
<organism evidence="3 4">
    <name type="scientific">Hibiscus sabdariffa</name>
    <name type="common">roselle</name>
    <dbReference type="NCBI Taxonomy" id="183260"/>
    <lineage>
        <taxon>Eukaryota</taxon>
        <taxon>Viridiplantae</taxon>
        <taxon>Streptophyta</taxon>
        <taxon>Embryophyta</taxon>
        <taxon>Tracheophyta</taxon>
        <taxon>Spermatophyta</taxon>
        <taxon>Magnoliopsida</taxon>
        <taxon>eudicotyledons</taxon>
        <taxon>Gunneridae</taxon>
        <taxon>Pentapetalae</taxon>
        <taxon>rosids</taxon>
        <taxon>malvids</taxon>
        <taxon>Malvales</taxon>
        <taxon>Malvaceae</taxon>
        <taxon>Malvoideae</taxon>
        <taxon>Hibiscus</taxon>
    </lineage>
</organism>
<reference evidence="3 4" key="1">
    <citation type="journal article" date="2024" name="G3 (Bethesda)">
        <title>Genome assembly of Hibiscus sabdariffa L. provides insights into metabolisms of medicinal natural products.</title>
        <authorList>
            <person name="Kim T."/>
        </authorList>
    </citation>
    <scope>NUCLEOTIDE SEQUENCE [LARGE SCALE GENOMIC DNA]</scope>
    <source>
        <strain evidence="3">TK-2024</strain>
        <tissue evidence="3">Old leaves</tissue>
    </source>
</reference>
<dbReference type="EMBL" id="JBBPBN010000043">
    <property type="protein sequence ID" value="KAK8996809.1"/>
    <property type="molecule type" value="Genomic_DNA"/>
</dbReference>
<keyword evidence="2" id="KW-0472">Membrane</keyword>
<proteinExistence type="predicted"/>
<dbReference type="Proteomes" id="UP001396334">
    <property type="component" value="Unassembled WGS sequence"/>
</dbReference>
<protein>
    <submittedName>
        <fullName evidence="3">Uncharacterized protein</fullName>
    </submittedName>
</protein>
<feature type="transmembrane region" description="Helical" evidence="2">
    <location>
        <begin position="12"/>
        <end position="30"/>
    </location>
</feature>
<evidence type="ECO:0000256" key="1">
    <source>
        <dbReference type="SAM" id="MobiDB-lite"/>
    </source>
</evidence>
<gene>
    <name evidence="3" type="ORF">V6N11_020306</name>
</gene>
<sequence>MLGNVDSLQVWFLFIWVIAAGMDVPGLYPLHRCKTLHLIDSDEDNLWEADSRETKEEIATRGMKFLNCMTGSDPATTNYPGKIPSGLDLPSNVADEKLSNGGEGK</sequence>
<keyword evidence="2" id="KW-1133">Transmembrane helix</keyword>
<keyword evidence="2" id="KW-0812">Transmembrane</keyword>
<evidence type="ECO:0000256" key="2">
    <source>
        <dbReference type="SAM" id="Phobius"/>
    </source>
</evidence>
<feature type="compositionally biased region" description="Basic and acidic residues" evidence="1">
    <location>
        <begin position="94"/>
        <end position="105"/>
    </location>
</feature>
<keyword evidence="4" id="KW-1185">Reference proteome</keyword>
<comment type="caution">
    <text evidence="3">The sequence shown here is derived from an EMBL/GenBank/DDBJ whole genome shotgun (WGS) entry which is preliminary data.</text>
</comment>